<dbReference type="PANTHER" id="PTHR43818:SF11">
    <property type="entry name" value="BCDNA.GH03377"/>
    <property type="match status" value="1"/>
</dbReference>
<dbReference type="Pfam" id="PF01408">
    <property type="entry name" value="GFO_IDH_MocA"/>
    <property type="match status" value="1"/>
</dbReference>
<dbReference type="GO" id="GO:0000166">
    <property type="term" value="F:nucleotide binding"/>
    <property type="evidence" value="ECO:0007669"/>
    <property type="project" value="InterPro"/>
</dbReference>
<feature type="domain" description="Gfo/Idh/MocA-like oxidoreductase N-terminal" evidence="2">
    <location>
        <begin position="5"/>
        <end position="122"/>
    </location>
</feature>
<gene>
    <name evidence="4" type="ORF">ENP94_07825</name>
    <name evidence="5" type="ORF">ENS16_03470</name>
</gene>
<evidence type="ECO:0000256" key="1">
    <source>
        <dbReference type="ARBA" id="ARBA00023002"/>
    </source>
</evidence>
<sequence>MNGRLRVALAGCGVQAQVALLPALKSHPAIDLVALCDSDIRKLHTLCARYNIKRYYTDFDRLKDEPDINAIVIATPNYLHAPMTIAALESGKDVLCEMPLGMNAAEVREMVAAARRERRRLMPCLVTRLRIDVQTVREYVLRGDLGQLYYAKTGWLRGRQQWSPMSWQREWNFAGGGVFLNLGSALLDSALWLVAPAKPVSVIGVAGSHRKNHQRGQQVVEDTAFALLRFDSGLVMTLEVGWSLLLERDFIYCNLFGTQGAAVIDPLTITREIHGRLVNVTPPVTTRAPVRRAYELLIKNWVESLLNDVPPEMAVGDALLINQIADAFYRSNATGSEVRLESESTEGLN</sequence>
<dbReference type="PANTHER" id="PTHR43818">
    <property type="entry name" value="BCDNA.GH03377"/>
    <property type="match status" value="1"/>
</dbReference>
<dbReference type="Gene3D" id="3.30.360.10">
    <property type="entry name" value="Dihydrodipicolinate Reductase, domain 2"/>
    <property type="match status" value="1"/>
</dbReference>
<proteinExistence type="predicted"/>
<dbReference type="InterPro" id="IPR036291">
    <property type="entry name" value="NAD(P)-bd_dom_sf"/>
</dbReference>
<dbReference type="Gene3D" id="3.40.50.720">
    <property type="entry name" value="NAD(P)-binding Rossmann-like Domain"/>
    <property type="match status" value="1"/>
</dbReference>
<name>A0A7C1NI09_UNCW3</name>
<dbReference type="InterPro" id="IPR000683">
    <property type="entry name" value="Gfo/Idh/MocA-like_OxRdtase_N"/>
</dbReference>
<dbReference type="Pfam" id="PF02894">
    <property type="entry name" value="GFO_IDH_MocA_C"/>
    <property type="match status" value="1"/>
</dbReference>
<evidence type="ECO:0000259" key="3">
    <source>
        <dbReference type="Pfam" id="PF02894"/>
    </source>
</evidence>
<dbReference type="EMBL" id="DSLG01000008">
    <property type="protein sequence ID" value="HEA87894.1"/>
    <property type="molecule type" value="Genomic_DNA"/>
</dbReference>
<reference evidence="4" key="1">
    <citation type="journal article" date="2020" name="mSystems">
        <title>Genome- and Community-Level Interaction Insights into Carbon Utilization and Element Cycling Functions of Hydrothermarchaeota in Hydrothermal Sediment.</title>
        <authorList>
            <person name="Zhou Z."/>
            <person name="Liu Y."/>
            <person name="Xu W."/>
            <person name="Pan J."/>
            <person name="Luo Z.H."/>
            <person name="Li M."/>
        </authorList>
    </citation>
    <scope>NUCLEOTIDE SEQUENCE [LARGE SCALE GENOMIC DNA]</scope>
    <source>
        <strain evidence="4">SpSt-265</strain>
        <strain evidence="5">SpSt-465</strain>
    </source>
</reference>
<keyword evidence="1" id="KW-0560">Oxidoreductase</keyword>
<dbReference type="InterPro" id="IPR004104">
    <property type="entry name" value="Gfo/Idh/MocA-like_OxRdtase_C"/>
</dbReference>
<dbReference type="SUPFAM" id="SSF51735">
    <property type="entry name" value="NAD(P)-binding Rossmann-fold domains"/>
    <property type="match status" value="1"/>
</dbReference>
<accession>A0A7C1NI09</accession>
<protein>
    <submittedName>
        <fullName evidence="4">Gfo/Idh/MocA family oxidoreductase</fullName>
    </submittedName>
</protein>
<evidence type="ECO:0000313" key="4">
    <source>
        <dbReference type="EMBL" id="HEA87894.1"/>
    </source>
</evidence>
<dbReference type="EMBL" id="DSTU01000004">
    <property type="protein sequence ID" value="HFJ53732.1"/>
    <property type="molecule type" value="Genomic_DNA"/>
</dbReference>
<dbReference type="GO" id="GO:0016491">
    <property type="term" value="F:oxidoreductase activity"/>
    <property type="evidence" value="ECO:0007669"/>
    <property type="project" value="UniProtKB-KW"/>
</dbReference>
<dbReference type="SUPFAM" id="SSF55347">
    <property type="entry name" value="Glyceraldehyde-3-phosphate dehydrogenase-like, C-terminal domain"/>
    <property type="match status" value="1"/>
</dbReference>
<dbReference type="InterPro" id="IPR050463">
    <property type="entry name" value="Gfo/Idh/MocA_oxidrdct_glycsds"/>
</dbReference>
<organism evidence="4">
    <name type="scientific">candidate division WOR-3 bacterium</name>
    <dbReference type="NCBI Taxonomy" id="2052148"/>
    <lineage>
        <taxon>Bacteria</taxon>
        <taxon>Bacteria division WOR-3</taxon>
    </lineage>
</organism>
<evidence type="ECO:0000313" key="5">
    <source>
        <dbReference type="EMBL" id="HFJ53732.1"/>
    </source>
</evidence>
<evidence type="ECO:0000259" key="2">
    <source>
        <dbReference type="Pfam" id="PF01408"/>
    </source>
</evidence>
<feature type="domain" description="Gfo/Idh/MocA-like oxidoreductase C-terminal" evidence="3">
    <location>
        <begin position="138"/>
        <end position="339"/>
    </location>
</feature>
<comment type="caution">
    <text evidence="4">The sequence shown here is derived from an EMBL/GenBank/DDBJ whole genome shotgun (WGS) entry which is preliminary data.</text>
</comment>
<dbReference type="AlphaFoldDB" id="A0A7C1NI09"/>